<protein>
    <submittedName>
        <fullName evidence="2">Uncharacterized protein</fullName>
    </submittedName>
</protein>
<sequence>MAGLPGRGRGQGDATAHRHYWELCTLLALRDGLRSEDMFVPGSRRYDNSAAYLFTPAQWGEHRAEFCRLVGKSLDVSEALPLVMDERDDVSDLRSRGRSSCRTRAAGAGSPGS</sequence>
<evidence type="ECO:0000256" key="1">
    <source>
        <dbReference type="SAM" id="MobiDB-lite"/>
    </source>
</evidence>
<feature type="region of interest" description="Disordered" evidence="1">
    <location>
        <begin position="91"/>
        <end position="113"/>
    </location>
</feature>
<keyword evidence="3" id="KW-1185">Reference proteome</keyword>
<reference evidence="2 3" key="1">
    <citation type="submission" date="2024-09" db="EMBL/GenBank/DDBJ databases">
        <authorList>
            <person name="Lee S.D."/>
        </authorList>
    </citation>
    <scope>NUCLEOTIDE SEQUENCE [LARGE SCALE GENOMIC DNA]</scope>
    <source>
        <strain evidence="2 3">N1-1</strain>
    </source>
</reference>
<comment type="caution">
    <text evidence="2">The sequence shown here is derived from an EMBL/GenBank/DDBJ whole genome shotgun (WGS) entry which is preliminary data.</text>
</comment>
<dbReference type="Proteomes" id="UP001592582">
    <property type="component" value="Unassembled WGS sequence"/>
</dbReference>
<name>A0ABV6VME6_9ACTN</name>
<evidence type="ECO:0000313" key="3">
    <source>
        <dbReference type="Proteomes" id="UP001592582"/>
    </source>
</evidence>
<proteinExistence type="predicted"/>
<accession>A0ABV6VME6</accession>
<evidence type="ECO:0000313" key="2">
    <source>
        <dbReference type="EMBL" id="MFC1414873.1"/>
    </source>
</evidence>
<gene>
    <name evidence="2" type="ORF">ACEZDG_37015</name>
</gene>
<dbReference type="EMBL" id="JBHEZX010000030">
    <property type="protein sequence ID" value="MFC1414873.1"/>
    <property type="molecule type" value="Genomic_DNA"/>
</dbReference>
<organism evidence="2 3">
    <name type="scientific">Streptacidiphilus alkalitolerans</name>
    <dbReference type="NCBI Taxonomy" id="3342712"/>
    <lineage>
        <taxon>Bacteria</taxon>
        <taxon>Bacillati</taxon>
        <taxon>Actinomycetota</taxon>
        <taxon>Actinomycetes</taxon>
        <taxon>Kitasatosporales</taxon>
        <taxon>Streptomycetaceae</taxon>
        <taxon>Streptacidiphilus</taxon>
    </lineage>
</organism>
<dbReference type="RefSeq" id="WP_380519195.1">
    <property type="nucleotide sequence ID" value="NZ_JBHEZX010000030.1"/>
</dbReference>